<dbReference type="EMBL" id="CYXP01000004">
    <property type="protein sequence ID" value="CUN13891.1"/>
    <property type="molecule type" value="Genomic_DNA"/>
</dbReference>
<reference evidence="2 3" key="1">
    <citation type="submission" date="2015-09" db="EMBL/GenBank/DDBJ databases">
        <authorList>
            <consortium name="Pathogen Informatics"/>
        </authorList>
    </citation>
    <scope>NUCLEOTIDE SEQUENCE [LARGE SCALE GENOMIC DNA]</scope>
    <source>
        <strain evidence="2 3">2789STDY5608872</strain>
    </source>
</reference>
<dbReference type="Proteomes" id="UP000095591">
    <property type="component" value="Unassembled WGS sequence"/>
</dbReference>
<accession>A0A173UFY7</accession>
<dbReference type="PROSITE" id="PS50943">
    <property type="entry name" value="HTH_CROC1"/>
    <property type="match status" value="1"/>
</dbReference>
<dbReference type="Gene3D" id="1.10.260.40">
    <property type="entry name" value="lambda repressor-like DNA-binding domains"/>
    <property type="match status" value="1"/>
</dbReference>
<gene>
    <name evidence="2" type="ORF">ERS852429_02136</name>
</gene>
<dbReference type="AlphaFoldDB" id="A0A173UFY7"/>
<organism evidence="2 3">
    <name type="scientific">Parabacteroides distasonis</name>
    <dbReference type="NCBI Taxonomy" id="823"/>
    <lineage>
        <taxon>Bacteria</taxon>
        <taxon>Pseudomonadati</taxon>
        <taxon>Bacteroidota</taxon>
        <taxon>Bacteroidia</taxon>
        <taxon>Bacteroidales</taxon>
        <taxon>Tannerellaceae</taxon>
        <taxon>Parabacteroides</taxon>
    </lineage>
</organism>
<dbReference type="InterPro" id="IPR001387">
    <property type="entry name" value="Cro/C1-type_HTH"/>
</dbReference>
<sequence length="96" mass="10710">MYTMAEEQIDTVLGLGVETVENEGEKWMCHSQAIAATMSSRMEELGMTQRALAEKMNCTQQYVSKVLKGRENLSLETLCKIENALGIRILQAGINK</sequence>
<dbReference type="CDD" id="cd00093">
    <property type="entry name" value="HTH_XRE"/>
    <property type="match status" value="1"/>
</dbReference>
<evidence type="ECO:0000313" key="3">
    <source>
        <dbReference type="Proteomes" id="UP000095591"/>
    </source>
</evidence>
<name>A0A173UFY7_PARDI</name>
<dbReference type="SMART" id="SM00530">
    <property type="entry name" value="HTH_XRE"/>
    <property type="match status" value="1"/>
</dbReference>
<dbReference type="SUPFAM" id="SSF47413">
    <property type="entry name" value="lambda repressor-like DNA-binding domains"/>
    <property type="match status" value="1"/>
</dbReference>
<evidence type="ECO:0000259" key="1">
    <source>
        <dbReference type="PROSITE" id="PS50943"/>
    </source>
</evidence>
<protein>
    <submittedName>
        <fullName evidence="2">Plasmid maintenance system antidote protein</fullName>
    </submittedName>
</protein>
<dbReference type="GO" id="GO:0003677">
    <property type="term" value="F:DNA binding"/>
    <property type="evidence" value="ECO:0007669"/>
    <property type="project" value="InterPro"/>
</dbReference>
<dbReference type="InterPro" id="IPR010982">
    <property type="entry name" value="Lambda_DNA-bd_dom_sf"/>
</dbReference>
<evidence type="ECO:0000313" key="2">
    <source>
        <dbReference type="EMBL" id="CUN13891.1"/>
    </source>
</evidence>
<dbReference type="Pfam" id="PF01381">
    <property type="entry name" value="HTH_3"/>
    <property type="match status" value="1"/>
</dbReference>
<feature type="domain" description="HTH cro/C1-type" evidence="1">
    <location>
        <begin position="38"/>
        <end position="92"/>
    </location>
</feature>
<proteinExistence type="predicted"/>